<dbReference type="GO" id="GO:0046872">
    <property type="term" value="F:metal ion binding"/>
    <property type="evidence" value="ECO:0007669"/>
    <property type="project" value="UniProtKB-UniRule"/>
</dbReference>
<dbReference type="Pfam" id="PF00082">
    <property type="entry name" value="Peptidase_S8"/>
    <property type="match status" value="1"/>
</dbReference>
<keyword evidence="13" id="KW-0865">Zymogen</keyword>
<evidence type="ECO:0000256" key="13">
    <source>
        <dbReference type="ARBA" id="ARBA00023145"/>
    </source>
</evidence>
<dbReference type="EC" id="3.4.14.10" evidence="4"/>
<dbReference type="EMBL" id="KV426251">
    <property type="protein sequence ID" value="KZV83885.1"/>
    <property type="molecule type" value="Genomic_DNA"/>
</dbReference>
<dbReference type="InterPro" id="IPR036852">
    <property type="entry name" value="Peptidase_S8/S53_dom_sf"/>
</dbReference>
<dbReference type="AlphaFoldDB" id="A0A165D6J0"/>
<comment type="subcellular location">
    <subcellularLocation>
        <location evidence="3">Secreted</location>
        <location evidence="3">Extracellular space</location>
    </subcellularLocation>
</comment>
<dbReference type="InterPro" id="IPR015366">
    <property type="entry name" value="S53_propep"/>
</dbReference>
<evidence type="ECO:0000256" key="8">
    <source>
        <dbReference type="ARBA" id="ARBA00022729"/>
    </source>
</evidence>
<feature type="signal peptide" evidence="17">
    <location>
        <begin position="1"/>
        <end position="18"/>
    </location>
</feature>
<keyword evidence="12" id="KW-0843">Virulence</keyword>
<keyword evidence="20" id="KW-1185">Reference proteome</keyword>
<gene>
    <name evidence="19" type="ORF">EXIGLDRAFT_727899</name>
</gene>
<evidence type="ECO:0000256" key="12">
    <source>
        <dbReference type="ARBA" id="ARBA00023026"/>
    </source>
</evidence>
<sequence length="852" mass="88837">MVVFSFLVALPLLGVVSAKPAMYVHDSRIAPAAGFAPVASATDSHVLDMRVRLSHGSPKALEQALLAVSTPGNARYGQHLSKDEVAALTRPDPETTRAVKAFFAAHSLNATEASPAGDWLRVRVPATKANELFDADYRVFAHGSTGKQLVRTLQYSLPQELKGHINMVYPSTSFFTARSLPVTTVKKTSKRSPKFELPEIGAASDLADVLRIVNESFGGALPALPDAASQRKFGQIASFAHGSKHDSSQDFGFPIPSGSFDLCSFDLSDLPSWLQQLLKFIIQKKGLCDAEGGSGGGELPTDSPAPPTDTEFPFPTDFPSSSEPLPFPTDFPTDTAPEPIPTETGFPTDPLPFPTDIPSDTELPIPAPTDSEPVPIPSDTELPIPIPTDTELPIPSDTELPFPTESEPLPTGLPTELPIPTDTEPFPTALPTDTEFPVPSSTDSEPIPTEVPTDTESAPAPTDIPTDSAPVPTSTEAPAPPSGPAPTPGTPDASCEQAVTPQCLQQLYGIPTTPAKQASNKLGVTGYLGQFAQTADLESFLQQFREDIDASTSFDTQTLDGGKNPQDASQAGIEANLDIQYTIGVATGVPVTFITVGDDSSNDPFLDTITNLISADAPPQVLTTSYGEGEADAGADLADALCNAYMQLGARGVSIIFASGDSGVAAPSGQCSDKFAPTFPASCPYITAVGSTQGFAPETAAAFSSGGFSEHFDMPDYQSSAVASYLQQLGDTNSGKFNPKGRAYPDVSTQGVNFAVVNGGQVTGVQGTSASSPLFASVIALINDELAGAGKPPLGFLNPWLYSTAANAFMDVTSGNNPGCGTDGFEAMSGWDPVTGLGTPNYEALRAAAGLA</sequence>
<feature type="active site" description="Charge relay system" evidence="15">
    <location>
        <position position="574"/>
    </location>
</feature>
<feature type="chain" id="PRO_5007856444" description="tripeptidyl-peptidase II" evidence="17">
    <location>
        <begin position="19"/>
        <end position="852"/>
    </location>
</feature>
<dbReference type="CDD" id="cd04056">
    <property type="entry name" value="Peptidases_S53"/>
    <property type="match status" value="1"/>
</dbReference>
<dbReference type="GO" id="GO:0008240">
    <property type="term" value="F:tripeptidyl-peptidase activity"/>
    <property type="evidence" value="ECO:0007669"/>
    <property type="project" value="UniProtKB-EC"/>
</dbReference>
<dbReference type="SUPFAM" id="SSF52743">
    <property type="entry name" value="Subtilisin-like"/>
    <property type="match status" value="1"/>
</dbReference>
<dbReference type="FunFam" id="3.40.50.200:FF:000015">
    <property type="entry name" value="Tripeptidyl peptidase A"/>
    <property type="match status" value="1"/>
</dbReference>
<evidence type="ECO:0000256" key="5">
    <source>
        <dbReference type="ARBA" id="ARBA00022525"/>
    </source>
</evidence>
<evidence type="ECO:0000256" key="17">
    <source>
        <dbReference type="SAM" id="SignalP"/>
    </source>
</evidence>
<dbReference type="PROSITE" id="PS51695">
    <property type="entry name" value="SEDOLISIN"/>
    <property type="match status" value="1"/>
</dbReference>
<feature type="compositionally biased region" description="Pro residues" evidence="16">
    <location>
        <begin position="478"/>
        <end position="489"/>
    </location>
</feature>
<feature type="binding site" evidence="15">
    <location>
        <position position="830"/>
    </location>
    <ligand>
        <name>Ca(2+)</name>
        <dbReference type="ChEBI" id="CHEBI:29108"/>
    </ligand>
</feature>
<dbReference type="GO" id="GO:0005576">
    <property type="term" value="C:extracellular region"/>
    <property type="evidence" value="ECO:0007669"/>
    <property type="project" value="UniProtKB-SubCell"/>
</dbReference>
<evidence type="ECO:0000256" key="9">
    <source>
        <dbReference type="ARBA" id="ARBA00022801"/>
    </source>
</evidence>
<dbReference type="STRING" id="1314781.A0A165D6J0"/>
<dbReference type="PANTHER" id="PTHR14218:SF15">
    <property type="entry name" value="TRIPEPTIDYL-PEPTIDASE 1"/>
    <property type="match status" value="1"/>
</dbReference>
<keyword evidence="10 15" id="KW-0720">Serine protease</keyword>
<dbReference type="GO" id="GO:0006508">
    <property type="term" value="P:proteolysis"/>
    <property type="evidence" value="ECO:0007669"/>
    <property type="project" value="UniProtKB-KW"/>
</dbReference>
<feature type="compositionally biased region" description="Low complexity" evidence="16">
    <location>
        <begin position="403"/>
        <end position="421"/>
    </location>
</feature>
<accession>A0A165D6J0</accession>
<feature type="binding site" evidence="15">
    <location>
        <position position="832"/>
    </location>
    <ligand>
        <name>Ca(2+)</name>
        <dbReference type="ChEBI" id="CHEBI:29108"/>
    </ligand>
</feature>
<feature type="compositionally biased region" description="Low complexity" evidence="16">
    <location>
        <begin position="468"/>
        <end position="477"/>
    </location>
</feature>
<reference evidence="19 20" key="1">
    <citation type="journal article" date="2016" name="Mol. Biol. Evol.">
        <title>Comparative Genomics of Early-Diverging Mushroom-Forming Fungi Provides Insights into the Origins of Lignocellulose Decay Capabilities.</title>
        <authorList>
            <person name="Nagy L.G."/>
            <person name="Riley R."/>
            <person name="Tritt A."/>
            <person name="Adam C."/>
            <person name="Daum C."/>
            <person name="Floudas D."/>
            <person name="Sun H."/>
            <person name="Yadav J.S."/>
            <person name="Pangilinan J."/>
            <person name="Larsson K.H."/>
            <person name="Matsuura K."/>
            <person name="Barry K."/>
            <person name="Labutti K."/>
            <person name="Kuo R."/>
            <person name="Ohm R.A."/>
            <person name="Bhattacharya S.S."/>
            <person name="Shirouzu T."/>
            <person name="Yoshinaga Y."/>
            <person name="Martin F.M."/>
            <person name="Grigoriev I.V."/>
            <person name="Hibbett D.S."/>
        </authorList>
    </citation>
    <scope>NUCLEOTIDE SEQUENCE [LARGE SCALE GENOMIC DNA]</scope>
    <source>
        <strain evidence="19 20">HHB12029</strain>
    </source>
</reference>
<dbReference type="PANTHER" id="PTHR14218">
    <property type="entry name" value="PROTEASE S8 TRIPEPTIDYL PEPTIDASE I CLN2"/>
    <property type="match status" value="1"/>
</dbReference>
<dbReference type="InterPro" id="IPR000209">
    <property type="entry name" value="Peptidase_S8/S53_dom"/>
</dbReference>
<feature type="active site" description="Charge relay system" evidence="15">
    <location>
        <position position="578"/>
    </location>
</feature>
<keyword evidence="9 15" id="KW-0378">Hydrolase</keyword>
<dbReference type="GO" id="GO:0004252">
    <property type="term" value="F:serine-type endopeptidase activity"/>
    <property type="evidence" value="ECO:0007669"/>
    <property type="project" value="UniProtKB-UniRule"/>
</dbReference>
<dbReference type="OrthoDB" id="409122at2759"/>
<dbReference type="InterPro" id="IPR050819">
    <property type="entry name" value="Tripeptidyl-peptidase_I"/>
</dbReference>
<feature type="active site" description="Charge relay system" evidence="15">
    <location>
        <position position="769"/>
    </location>
</feature>
<dbReference type="Pfam" id="PF09286">
    <property type="entry name" value="Pro-kuma_activ"/>
    <property type="match status" value="1"/>
</dbReference>
<dbReference type="Proteomes" id="UP000077266">
    <property type="component" value="Unassembled WGS sequence"/>
</dbReference>
<evidence type="ECO:0000256" key="1">
    <source>
        <dbReference type="ARBA" id="ARBA00001910"/>
    </source>
</evidence>
<evidence type="ECO:0000256" key="4">
    <source>
        <dbReference type="ARBA" id="ARBA00012462"/>
    </source>
</evidence>
<keyword evidence="7 15" id="KW-0479">Metal-binding</keyword>
<feature type="binding site" evidence="15">
    <location>
        <position position="812"/>
    </location>
    <ligand>
        <name>Ca(2+)</name>
        <dbReference type="ChEBI" id="CHEBI:29108"/>
    </ligand>
</feature>
<evidence type="ECO:0000313" key="20">
    <source>
        <dbReference type="Proteomes" id="UP000077266"/>
    </source>
</evidence>
<keyword evidence="6 15" id="KW-0645">Protease</keyword>
<evidence type="ECO:0000313" key="19">
    <source>
        <dbReference type="EMBL" id="KZV83885.1"/>
    </source>
</evidence>
<dbReference type="Gene3D" id="3.40.50.200">
    <property type="entry name" value="Peptidase S8/S53 domain"/>
    <property type="match status" value="1"/>
</dbReference>
<evidence type="ECO:0000256" key="7">
    <source>
        <dbReference type="ARBA" id="ARBA00022723"/>
    </source>
</evidence>
<name>A0A165D6J0_EXIGL</name>
<evidence type="ECO:0000256" key="11">
    <source>
        <dbReference type="ARBA" id="ARBA00022837"/>
    </source>
</evidence>
<comment type="catalytic activity">
    <reaction evidence="1">
        <text>Release of an N-terminal tripeptide from a polypeptide.</text>
        <dbReference type="EC" id="3.4.14.10"/>
    </reaction>
</comment>
<feature type="region of interest" description="Disordered" evidence="16">
    <location>
        <begin position="291"/>
        <end position="497"/>
    </location>
</feature>
<feature type="domain" description="Peptidase S53" evidence="18">
    <location>
        <begin position="498"/>
        <end position="852"/>
    </location>
</feature>
<dbReference type="CDD" id="cd11377">
    <property type="entry name" value="Pro-peptidase_S53"/>
    <property type="match status" value="1"/>
</dbReference>
<keyword evidence="5" id="KW-0964">Secreted</keyword>
<dbReference type="SMART" id="SM00944">
    <property type="entry name" value="Pro-kuma_activ"/>
    <property type="match status" value="1"/>
</dbReference>
<evidence type="ECO:0000256" key="3">
    <source>
        <dbReference type="ARBA" id="ARBA00004239"/>
    </source>
</evidence>
<organism evidence="19 20">
    <name type="scientific">Exidia glandulosa HHB12029</name>
    <dbReference type="NCBI Taxonomy" id="1314781"/>
    <lineage>
        <taxon>Eukaryota</taxon>
        <taxon>Fungi</taxon>
        <taxon>Dikarya</taxon>
        <taxon>Basidiomycota</taxon>
        <taxon>Agaricomycotina</taxon>
        <taxon>Agaricomycetes</taxon>
        <taxon>Auriculariales</taxon>
        <taxon>Exidiaceae</taxon>
        <taxon>Exidia</taxon>
    </lineage>
</organism>
<evidence type="ECO:0000256" key="10">
    <source>
        <dbReference type="ARBA" id="ARBA00022825"/>
    </source>
</evidence>
<feature type="compositionally biased region" description="Low complexity" evidence="16">
    <location>
        <begin position="308"/>
        <end position="337"/>
    </location>
</feature>
<keyword evidence="14" id="KW-0325">Glycoprotein</keyword>
<evidence type="ECO:0000256" key="2">
    <source>
        <dbReference type="ARBA" id="ARBA00002451"/>
    </source>
</evidence>
<dbReference type="InParanoid" id="A0A165D6J0"/>
<keyword evidence="11 15" id="KW-0106">Calcium</keyword>
<dbReference type="InterPro" id="IPR030400">
    <property type="entry name" value="Sedolisin_dom"/>
</dbReference>
<evidence type="ECO:0000256" key="6">
    <source>
        <dbReference type="ARBA" id="ARBA00022670"/>
    </source>
</evidence>
<proteinExistence type="predicted"/>
<evidence type="ECO:0000259" key="18">
    <source>
        <dbReference type="PROSITE" id="PS51695"/>
    </source>
</evidence>
<feature type="binding site" evidence="15">
    <location>
        <position position="811"/>
    </location>
    <ligand>
        <name>Ca(2+)</name>
        <dbReference type="ChEBI" id="CHEBI:29108"/>
    </ligand>
</feature>
<comment type="function">
    <text evidence="2">Secreted tripeptidyl-peptidase which degrades proteins at acidic pHs and is involved in virulence.</text>
</comment>
<protein>
    <recommendedName>
        <fullName evidence="4">tripeptidyl-peptidase II</fullName>
        <ecNumber evidence="4">3.4.14.10</ecNumber>
    </recommendedName>
</protein>
<evidence type="ECO:0000256" key="14">
    <source>
        <dbReference type="ARBA" id="ARBA00023180"/>
    </source>
</evidence>
<dbReference type="SUPFAM" id="SSF54897">
    <property type="entry name" value="Protease propeptides/inhibitors"/>
    <property type="match status" value="1"/>
</dbReference>
<evidence type="ECO:0000256" key="16">
    <source>
        <dbReference type="SAM" id="MobiDB-lite"/>
    </source>
</evidence>
<comment type="cofactor">
    <cofactor evidence="15">
        <name>Ca(2+)</name>
        <dbReference type="ChEBI" id="CHEBI:29108"/>
    </cofactor>
    <text evidence="15">Binds 1 Ca(2+) ion per subunit.</text>
</comment>
<keyword evidence="8 17" id="KW-0732">Signal</keyword>
<evidence type="ECO:0000256" key="15">
    <source>
        <dbReference type="PROSITE-ProRule" id="PRU01032"/>
    </source>
</evidence>